<proteinExistence type="predicted"/>
<name>A0A9N9QUA9_9NEOP</name>
<evidence type="ECO:0000313" key="4">
    <source>
        <dbReference type="Proteomes" id="UP001153714"/>
    </source>
</evidence>
<evidence type="ECO:0000256" key="1">
    <source>
        <dbReference type="SAM" id="MobiDB-lite"/>
    </source>
</evidence>
<evidence type="ECO:0000259" key="2">
    <source>
        <dbReference type="Pfam" id="PF25298"/>
    </source>
</evidence>
<keyword evidence="4" id="KW-1185">Reference proteome</keyword>
<evidence type="ECO:0000313" key="3">
    <source>
        <dbReference type="EMBL" id="CAG9783470.1"/>
    </source>
</evidence>
<dbReference type="Proteomes" id="UP001153714">
    <property type="component" value="Chromosome 11"/>
</dbReference>
<feature type="domain" description="FP protein C-terminal" evidence="2">
    <location>
        <begin position="283"/>
        <end position="334"/>
    </location>
</feature>
<feature type="region of interest" description="Disordered" evidence="1">
    <location>
        <begin position="68"/>
        <end position="87"/>
    </location>
</feature>
<protein>
    <recommendedName>
        <fullName evidence="2">FP protein C-terminal domain-containing protein</fullName>
    </recommendedName>
</protein>
<dbReference type="Pfam" id="PF25298">
    <property type="entry name" value="Baculo_FP_2nd"/>
    <property type="match status" value="1"/>
</dbReference>
<dbReference type="AlphaFoldDB" id="A0A9N9QUA9"/>
<organism evidence="3 4">
    <name type="scientific">Diatraea saccharalis</name>
    <name type="common">sugarcane borer</name>
    <dbReference type="NCBI Taxonomy" id="40085"/>
    <lineage>
        <taxon>Eukaryota</taxon>
        <taxon>Metazoa</taxon>
        <taxon>Ecdysozoa</taxon>
        <taxon>Arthropoda</taxon>
        <taxon>Hexapoda</taxon>
        <taxon>Insecta</taxon>
        <taxon>Pterygota</taxon>
        <taxon>Neoptera</taxon>
        <taxon>Endopterygota</taxon>
        <taxon>Lepidoptera</taxon>
        <taxon>Glossata</taxon>
        <taxon>Ditrysia</taxon>
        <taxon>Pyraloidea</taxon>
        <taxon>Crambidae</taxon>
        <taxon>Crambinae</taxon>
        <taxon>Diatraea</taxon>
    </lineage>
</organism>
<feature type="region of interest" description="Disordered" evidence="1">
    <location>
        <begin position="1"/>
        <end position="55"/>
    </location>
</feature>
<sequence length="338" mass="39033">MPLKRTPPKSPRNVKGNQSTMATIATVEAQGTTTTKTNLTQESSDATAKAKSKSKSVLLHREFGDSLDQGSEALASQRSKRKFEGDDHSDMRSFMADMRIYFSNFTKNQDEKLLNLQESISDIKTQNAEIFKSIEFISNKYDQLSERLRKLEEERGENYNYISAIEERLDFFEKKGRSTYVEIRNIPKIPNETKESLTSLIEKIGSKVGVPVDHRDIKDIYRINSKSIENKPIIMELNTVAIKNNFIVFSKKFNKLQGSEHLNTQHLQLAGPPKKIYISDFLTPKLRRLFYLAREFAKENDFNYCWSSNGNIFLRKRDGSSHIRINTEMDLKKLQNIR</sequence>
<accession>A0A9N9QUA9</accession>
<reference evidence="3" key="2">
    <citation type="submission" date="2022-10" db="EMBL/GenBank/DDBJ databases">
        <authorList>
            <consortium name="ENA_rothamsted_submissions"/>
            <consortium name="culmorum"/>
            <person name="King R."/>
        </authorList>
    </citation>
    <scope>NUCLEOTIDE SEQUENCE</scope>
</reference>
<reference evidence="3" key="1">
    <citation type="submission" date="2021-12" db="EMBL/GenBank/DDBJ databases">
        <authorList>
            <person name="King R."/>
        </authorList>
    </citation>
    <scope>NUCLEOTIDE SEQUENCE</scope>
</reference>
<dbReference type="InterPro" id="IPR057251">
    <property type="entry name" value="FP_C"/>
</dbReference>
<dbReference type="OrthoDB" id="7477547at2759"/>
<dbReference type="EMBL" id="OU893342">
    <property type="protein sequence ID" value="CAG9783470.1"/>
    <property type="molecule type" value="Genomic_DNA"/>
</dbReference>
<gene>
    <name evidence="3" type="ORF">DIATSA_LOCUS1638</name>
</gene>
<feature type="compositionally biased region" description="Low complexity" evidence="1">
    <location>
        <begin position="32"/>
        <end position="49"/>
    </location>
</feature>